<name>A0ABT4D2M8_9CLOT</name>
<dbReference type="InterPro" id="IPR002528">
    <property type="entry name" value="MATE_fam"/>
</dbReference>
<dbReference type="NCBIfam" id="TIGR00797">
    <property type="entry name" value="matE"/>
    <property type="match status" value="1"/>
</dbReference>
<feature type="transmembrane region" description="Helical" evidence="12">
    <location>
        <begin position="91"/>
        <end position="113"/>
    </location>
</feature>
<evidence type="ECO:0000256" key="2">
    <source>
        <dbReference type="ARBA" id="ARBA00004651"/>
    </source>
</evidence>
<comment type="caution">
    <text evidence="13">The sequence shown here is derived from an EMBL/GenBank/DDBJ whole genome shotgun (WGS) entry which is preliminary data.</text>
</comment>
<gene>
    <name evidence="13" type="ORF">OW763_11145</name>
</gene>
<feature type="transmembrane region" description="Helical" evidence="12">
    <location>
        <begin position="55"/>
        <end position="79"/>
    </location>
</feature>
<evidence type="ECO:0000256" key="9">
    <source>
        <dbReference type="ARBA" id="ARBA00023065"/>
    </source>
</evidence>
<dbReference type="Pfam" id="PF01554">
    <property type="entry name" value="MatE"/>
    <property type="match status" value="2"/>
</dbReference>
<comment type="subcellular location">
    <subcellularLocation>
        <location evidence="2">Cell membrane</location>
        <topology evidence="2">Multi-pass membrane protein</topology>
    </subcellularLocation>
</comment>
<protein>
    <recommendedName>
        <fullName evidence="3">Probable multidrug resistance protein NorM</fullName>
    </recommendedName>
    <alternativeName>
        <fullName evidence="11">Multidrug-efflux transporter</fullName>
    </alternativeName>
</protein>
<feature type="transmembrane region" description="Helical" evidence="12">
    <location>
        <begin position="163"/>
        <end position="186"/>
    </location>
</feature>
<keyword evidence="7 12" id="KW-0812">Transmembrane</keyword>
<feature type="transmembrane region" description="Helical" evidence="12">
    <location>
        <begin position="315"/>
        <end position="337"/>
    </location>
</feature>
<evidence type="ECO:0000313" key="14">
    <source>
        <dbReference type="Proteomes" id="UP001078443"/>
    </source>
</evidence>
<organism evidence="13 14">
    <name type="scientific">Clostridium aestuarii</name>
    <dbReference type="NCBI Taxonomy" id="338193"/>
    <lineage>
        <taxon>Bacteria</taxon>
        <taxon>Bacillati</taxon>
        <taxon>Bacillota</taxon>
        <taxon>Clostridia</taxon>
        <taxon>Eubacteriales</taxon>
        <taxon>Clostridiaceae</taxon>
        <taxon>Clostridium</taxon>
    </lineage>
</organism>
<dbReference type="InterPro" id="IPR050222">
    <property type="entry name" value="MATE_MdtK"/>
</dbReference>
<proteinExistence type="predicted"/>
<sequence length="454" mass="50355">MLNINKNTIKDVISLALPAVGEMFLYMTIWVLDTVMVGQYGGKIAVSTVGLSSQVLYTFVNVFISMGISIAITSLVARHYGAKKYDSAEEYAALGFFIGLIIALTITLNMFVFSRQILTFGGAENDIVSLGVVYMKIVSIGLFFNMIMNMFNGLLRGYGNTKTPLIASIIINVINLSLDYVLIFGYLGFPELGVKGAAFATAIAQTCGFIFITTYSIKNSKIKLRIKYIKHISIKKLKELLNLSIPSSMHEGAMEMSRLLCVFMIMHIGKTAFASNQITTTIEALSFMPGWGFCVAATTLVGHKIGEKNYEKAREYAYTCMVIGSIFMALCAILFLICPNFLIKLFIKSTEKEVISLGSRCLMVASVEQIPMGISMILGGALKGCGDTKTPFIVSLISSWVIRLPLIYYLIYILNLSVIYVWWITAIQWLFEGIVILILFRKKFKHIIITATNN</sequence>
<feature type="transmembrane region" description="Helical" evidence="12">
    <location>
        <begin position="133"/>
        <end position="151"/>
    </location>
</feature>
<evidence type="ECO:0000256" key="5">
    <source>
        <dbReference type="ARBA" id="ARBA00022449"/>
    </source>
</evidence>
<evidence type="ECO:0000313" key="13">
    <source>
        <dbReference type="EMBL" id="MCY6484897.1"/>
    </source>
</evidence>
<dbReference type="PANTHER" id="PTHR43298">
    <property type="entry name" value="MULTIDRUG RESISTANCE PROTEIN NORM-RELATED"/>
    <property type="match status" value="1"/>
</dbReference>
<feature type="transmembrane region" description="Helical" evidence="12">
    <location>
        <begin position="392"/>
        <end position="414"/>
    </location>
</feature>
<evidence type="ECO:0000256" key="1">
    <source>
        <dbReference type="ARBA" id="ARBA00003408"/>
    </source>
</evidence>
<dbReference type="PANTHER" id="PTHR43298:SF4">
    <property type="entry name" value="DRUG_SODIUM ANTIPORTER"/>
    <property type="match status" value="1"/>
</dbReference>
<keyword evidence="9" id="KW-0406">Ion transport</keyword>
<reference evidence="13" key="1">
    <citation type="submission" date="2022-12" db="EMBL/GenBank/DDBJ databases">
        <authorList>
            <person name="Wang J."/>
        </authorList>
    </citation>
    <scope>NUCLEOTIDE SEQUENCE</scope>
    <source>
        <strain evidence="13">HY-45-18</strain>
    </source>
</reference>
<dbReference type="PIRSF" id="PIRSF006603">
    <property type="entry name" value="DinF"/>
    <property type="match status" value="1"/>
</dbReference>
<evidence type="ECO:0000256" key="7">
    <source>
        <dbReference type="ARBA" id="ARBA00022692"/>
    </source>
</evidence>
<dbReference type="Proteomes" id="UP001078443">
    <property type="component" value="Unassembled WGS sequence"/>
</dbReference>
<feature type="transmembrane region" description="Helical" evidence="12">
    <location>
        <begin position="198"/>
        <end position="217"/>
    </location>
</feature>
<dbReference type="RefSeq" id="WP_268041220.1">
    <property type="nucleotide sequence ID" value="NZ_JAPQER010000004.1"/>
</dbReference>
<keyword evidence="6" id="KW-1003">Cell membrane</keyword>
<comment type="function">
    <text evidence="1">Multidrug efflux pump.</text>
</comment>
<feature type="transmembrane region" description="Helical" evidence="12">
    <location>
        <begin position="420"/>
        <end position="440"/>
    </location>
</feature>
<dbReference type="EMBL" id="JAPQER010000004">
    <property type="protein sequence ID" value="MCY6484897.1"/>
    <property type="molecule type" value="Genomic_DNA"/>
</dbReference>
<accession>A0ABT4D2M8</accession>
<evidence type="ECO:0000256" key="11">
    <source>
        <dbReference type="ARBA" id="ARBA00031636"/>
    </source>
</evidence>
<keyword evidence="5" id="KW-0050">Antiport</keyword>
<keyword evidence="14" id="KW-1185">Reference proteome</keyword>
<keyword evidence="4" id="KW-0813">Transport</keyword>
<dbReference type="CDD" id="cd13137">
    <property type="entry name" value="MATE_NorM_like"/>
    <property type="match status" value="1"/>
</dbReference>
<keyword evidence="10 12" id="KW-0472">Membrane</keyword>
<evidence type="ECO:0000256" key="3">
    <source>
        <dbReference type="ARBA" id="ARBA00020268"/>
    </source>
</evidence>
<feature type="transmembrane region" description="Helical" evidence="12">
    <location>
        <begin position="12"/>
        <end position="32"/>
    </location>
</feature>
<evidence type="ECO:0000256" key="4">
    <source>
        <dbReference type="ARBA" id="ARBA00022448"/>
    </source>
</evidence>
<evidence type="ECO:0000256" key="8">
    <source>
        <dbReference type="ARBA" id="ARBA00022989"/>
    </source>
</evidence>
<evidence type="ECO:0000256" key="12">
    <source>
        <dbReference type="SAM" id="Phobius"/>
    </source>
</evidence>
<dbReference type="InterPro" id="IPR048279">
    <property type="entry name" value="MdtK-like"/>
</dbReference>
<evidence type="ECO:0000256" key="10">
    <source>
        <dbReference type="ARBA" id="ARBA00023136"/>
    </source>
</evidence>
<feature type="transmembrane region" description="Helical" evidence="12">
    <location>
        <begin position="284"/>
        <end position="303"/>
    </location>
</feature>
<evidence type="ECO:0000256" key="6">
    <source>
        <dbReference type="ARBA" id="ARBA00022475"/>
    </source>
</evidence>
<keyword evidence="8 12" id="KW-1133">Transmembrane helix</keyword>